<dbReference type="Proteomes" id="UP000008694">
    <property type="component" value="Unassembled WGS sequence"/>
</dbReference>
<organism evidence="4">
    <name type="scientific">Arabidopsis lyrata subsp. lyrata</name>
    <name type="common">Lyre-leaved rock-cress</name>
    <dbReference type="NCBI Taxonomy" id="81972"/>
    <lineage>
        <taxon>Eukaryota</taxon>
        <taxon>Viridiplantae</taxon>
        <taxon>Streptophyta</taxon>
        <taxon>Embryophyta</taxon>
        <taxon>Tracheophyta</taxon>
        <taxon>Spermatophyta</taxon>
        <taxon>Magnoliopsida</taxon>
        <taxon>eudicotyledons</taxon>
        <taxon>Gunneridae</taxon>
        <taxon>Pentapetalae</taxon>
        <taxon>rosids</taxon>
        <taxon>malvids</taxon>
        <taxon>Brassicales</taxon>
        <taxon>Brassicaceae</taxon>
        <taxon>Camelineae</taxon>
        <taxon>Arabidopsis</taxon>
    </lineage>
</organism>
<dbReference type="SMART" id="SM01406">
    <property type="entry name" value="PAPA-1"/>
    <property type="match status" value="1"/>
</dbReference>
<feature type="domain" description="INO80 complex subunit B-like conserved region" evidence="2">
    <location>
        <begin position="356"/>
        <end position="441"/>
    </location>
</feature>
<dbReference type="Pfam" id="PF04438">
    <property type="entry name" value="zf-HIT"/>
    <property type="match status" value="1"/>
</dbReference>
<feature type="compositionally biased region" description="Acidic residues" evidence="1">
    <location>
        <begin position="280"/>
        <end position="295"/>
    </location>
</feature>
<protein>
    <recommendedName>
        <fullName evidence="2">INO80 complex subunit B-like conserved region domain-containing protein</fullName>
    </recommendedName>
</protein>
<feature type="compositionally biased region" description="Basic and acidic residues" evidence="1">
    <location>
        <begin position="296"/>
        <end position="317"/>
    </location>
</feature>
<dbReference type="PANTHER" id="PTHR21561">
    <property type="entry name" value="INO80 COMPLEX SUBUNIT B"/>
    <property type="match status" value="1"/>
</dbReference>
<name>D7KB15_ARALL</name>
<dbReference type="GO" id="GO:0031011">
    <property type="term" value="C:Ino80 complex"/>
    <property type="evidence" value="ECO:0007669"/>
    <property type="project" value="InterPro"/>
</dbReference>
<dbReference type="AlphaFoldDB" id="D7KB15"/>
<feature type="compositionally biased region" description="Basic and acidic residues" evidence="1">
    <location>
        <begin position="392"/>
        <end position="418"/>
    </location>
</feature>
<feature type="compositionally biased region" description="Basic and acidic residues" evidence="1">
    <location>
        <begin position="154"/>
        <end position="164"/>
    </location>
</feature>
<dbReference type="EMBL" id="GL348713">
    <property type="protein sequence ID" value="EFH68221.1"/>
    <property type="molecule type" value="Genomic_DNA"/>
</dbReference>
<evidence type="ECO:0000313" key="3">
    <source>
        <dbReference type="EMBL" id="EFH68221.1"/>
    </source>
</evidence>
<keyword evidence="4" id="KW-1185">Reference proteome</keyword>
<dbReference type="STRING" id="81972.D7KB15"/>
<accession>D7KB15</accession>
<evidence type="ECO:0000259" key="2">
    <source>
        <dbReference type="SMART" id="SM01406"/>
    </source>
</evidence>
<sequence length="492" mass="55323">MEILGGIGFSNTNSTTKKKRSTTLRRPWNERQLQDSSSLPSTPITDNYLWRMSLLLYCHKRSNQVRQGGGHSTASTEGFLVPCKRKDSIDTTERRAGFDEHTIKKVKLKLGGSSKTINVVSASDGASDIGLCSTKSSHASDDVLGIGRTNQEISNERSTKERGTPWDTASKADSCNDTRVSKTNTNPIRKSNRISKRRVLDEELDSLDDDDEEIQFLKRMKMAKVVAVEDVDDDEERSRKHKKLSKVMKQIVEFPRGVGTSEKSAKKDKMGKAFDTDYVKDDDDEEEEEAVSDIELENKSVKTRRRGAEEGQSEIKTEMTVTTRRRSGHSGNLIEFPRGLPPAPPRKRKENGLEVDQQLKKAEAAQRRKLQVEKAARESEAEAIRKILGQDSSRKKKEDKIKKRQEDKAKEKAADSIARRSDTVKWVMGPSGTIVTFPEELGLPSIFNSTPHSYPPPRERCAGPECTNPYKYRDSESNLPLCSLRCYKAIKG</sequence>
<dbReference type="InterPro" id="IPR007529">
    <property type="entry name" value="Znf_HIT"/>
</dbReference>
<feature type="compositionally biased region" description="Basic and acidic residues" evidence="1">
    <location>
        <begin position="357"/>
        <end position="385"/>
    </location>
</feature>
<dbReference type="InterPro" id="IPR029523">
    <property type="entry name" value="INO80B/Ies2"/>
</dbReference>
<dbReference type="InterPro" id="IPR006880">
    <property type="entry name" value="INO80B_C"/>
</dbReference>
<proteinExistence type="predicted"/>
<feature type="region of interest" description="Disordered" evidence="1">
    <location>
        <begin position="1"/>
        <end position="39"/>
    </location>
</feature>
<dbReference type="HOGENOM" id="CLU_025232_0_0_1"/>
<gene>
    <name evidence="3" type="ORF">ARALYDRAFT_474809</name>
</gene>
<dbReference type="GO" id="GO:0006338">
    <property type="term" value="P:chromatin remodeling"/>
    <property type="evidence" value="ECO:0007669"/>
    <property type="project" value="InterPro"/>
</dbReference>
<dbReference type="PANTHER" id="PTHR21561:SF14">
    <property type="entry name" value="HIT ZINC FINGER AND PAPA-1-LIKE DOMAIN-CONTAINING PROTEIN"/>
    <property type="match status" value="1"/>
</dbReference>
<feature type="region of interest" description="Disordered" evidence="1">
    <location>
        <begin position="277"/>
        <end position="418"/>
    </location>
</feature>
<evidence type="ECO:0000313" key="4">
    <source>
        <dbReference type="Proteomes" id="UP000008694"/>
    </source>
</evidence>
<dbReference type="Gramene" id="fgenesh2_kg.1__4763__AT1G56460.1">
    <property type="protein sequence ID" value="fgenesh2_kg.1__4763__AT1G56460.1"/>
    <property type="gene ID" value="fgenesh2_kg.1__4763__AT1G56460.1"/>
</dbReference>
<dbReference type="eggNOG" id="ENOG502QSTQ">
    <property type="taxonomic scope" value="Eukaryota"/>
</dbReference>
<dbReference type="CDD" id="cd23021">
    <property type="entry name" value="zf-HIT_IN80B"/>
    <property type="match status" value="1"/>
</dbReference>
<dbReference type="Pfam" id="PF04795">
    <property type="entry name" value="PAPA-1"/>
    <property type="match status" value="1"/>
</dbReference>
<evidence type="ECO:0000256" key="1">
    <source>
        <dbReference type="SAM" id="MobiDB-lite"/>
    </source>
</evidence>
<feature type="region of interest" description="Disordered" evidence="1">
    <location>
        <begin position="150"/>
        <end position="190"/>
    </location>
</feature>
<reference evidence="4" key="1">
    <citation type="journal article" date="2011" name="Nat. Genet.">
        <title>The Arabidopsis lyrata genome sequence and the basis of rapid genome size change.</title>
        <authorList>
            <person name="Hu T.T."/>
            <person name="Pattyn P."/>
            <person name="Bakker E.G."/>
            <person name="Cao J."/>
            <person name="Cheng J.-F."/>
            <person name="Clark R.M."/>
            <person name="Fahlgren N."/>
            <person name="Fawcett J.A."/>
            <person name="Grimwood J."/>
            <person name="Gundlach H."/>
            <person name="Haberer G."/>
            <person name="Hollister J.D."/>
            <person name="Ossowski S."/>
            <person name="Ottilar R.P."/>
            <person name="Salamov A.A."/>
            <person name="Schneeberger K."/>
            <person name="Spannagl M."/>
            <person name="Wang X."/>
            <person name="Yang L."/>
            <person name="Nasrallah M.E."/>
            <person name="Bergelson J."/>
            <person name="Carrington J.C."/>
            <person name="Gaut B.S."/>
            <person name="Schmutz J."/>
            <person name="Mayer K.F.X."/>
            <person name="Van de Peer Y."/>
            <person name="Grigoriev I.V."/>
            <person name="Nordborg M."/>
            <person name="Weigel D."/>
            <person name="Guo Y.-L."/>
        </authorList>
    </citation>
    <scope>NUCLEOTIDE SEQUENCE [LARGE SCALE GENOMIC DNA]</scope>
    <source>
        <strain evidence="4">cv. MN47</strain>
    </source>
</reference>